<dbReference type="AlphaFoldDB" id="A0A0A1FFV5"/>
<name>A0A0A1FFV5_9BURK</name>
<gene>
    <name evidence="1" type="ORF">LT85_3401</name>
</gene>
<dbReference type="HOGENOM" id="CLU_3307844_0_0_4"/>
<accession>A0A0A1FFV5</accession>
<organism evidence="1 2">
    <name type="scientific">Collimonas arenae</name>
    <dbReference type="NCBI Taxonomy" id="279058"/>
    <lineage>
        <taxon>Bacteria</taxon>
        <taxon>Pseudomonadati</taxon>
        <taxon>Pseudomonadota</taxon>
        <taxon>Betaproteobacteria</taxon>
        <taxon>Burkholderiales</taxon>
        <taxon>Oxalobacteraceae</taxon>
        <taxon>Collimonas</taxon>
    </lineage>
</organism>
<dbReference type="Proteomes" id="UP000030302">
    <property type="component" value="Chromosome"/>
</dbReference>
<proteinExistence type="predicted"/>
<sequence length="39" mass="4257">MPAFQQIAHLIVIQNKNEFATLSHSALGHLEGVLVRTAT</sequence>
<evidence type="ECO:0000313" key="2">
    <source>
        <dbReference type="Proteomes" id="UP000030302"/>
    </source>
</evidence>
<dbReference type="KEGG" id="care:LT85_3401"/>
<protein>
    <submittedName>
        <fullName evidence="1">Uncharacterized protein</fullName>
    </submittedName>
</protein>
<dbReference type="EMBL" id="CP009962">
    <property type="protein sequence ID" value="AIY42559.1"/>
    <property type="molecule type" value="Genomic_DNA"/>
</dbReference>
<reference evidence="2" key="1">
    <citation type="journal article" date="2014" name="Soil Biol. Biochem.">
        <title>Structure and function of bacterial communities in ageing soils: Insights from the Mendocino ecological staircase.</title>
        <authorList>
            <person name="Uroz S."/>
            <person name="Tech J.J."/>
            <person name="Sawaya N.A."/>
            <person name="Frey-Klett P."/>
            <person name="Leveau J.H.J."/>
        </authorList>
    </citation>
    <scope>NUCLEOTIDE SEQUENCE [LARGE SCALE GENOMIC DNA]</scope>
    <source>
        <strain evidence="2">Cal35</strain>
    </source>
</reference>
<evidence type="ECO:0000313" key="1">
    <source>
        <dbReference type="EMBL" id="AIY42559.1"/>
    </source>
</evidence>
<keyword evidence="2" id="KW-1185">Reference proteome</keyword>